<evidence type="ECO:0000256" key="10">
    <source>
        <dbReference type="SAM" id="Phobius"/>
    </source>
</evidence>
<evidence type="ECO:0000256" key="9">
    <source>
        <dbReference type="ARBA" id="ARBA00022840"/>
    </source>
</evidence>
<dbReference type="InterPro" id="IPR036890">
    <property type="entry name" value="HATPase_C_sf"/>
</dbReference>
<dbReference type="EMBL" id="BSFM01000017">
    <property type="protein sequence ID" value="GLK86033.1"/>
    <property type="molecule type" value="Genomic_DNA"/>
</dbReference>
<dbReference type="CDD" id="cd00075">
    <property type="entry name" value="HATPase"/>
    <property type="match status" value="1"/>
</dbReference>
<keyword evidence="10" id="KW-0812">Transmembrane</keyword>
<comment type="catalytic activity">
    <reaction evidence="1">
        <text>ATP + protein L-histidine = ADP + protein N-phospho-L-histidine.</text>
        <dbReference type="EC" id="2.7.13.3"/>
    </reaction>
</comment>
<dbReference type="EC" id="2.7.13.3" evidence="3"/>
<protein>
    <recommendedName>
        <fullName evidence="3">histidine kinase</fullName>
        <ecNumber evidence="3">2.7.13.3</ecNumber>
    </recommendedName>
</protein>
<dbReference type="PROSITE" id="PS50885">
    <property type="entry name" value="HAMP"/>
    <property type="match status" value="1"/>
</dbReference>
<dbReference type="Gene3D" id="3.30.565.10">
    <property type="entry name" value="Histidine kinase-like ATPase, C-terminal domain"/>
    <property type="match status" value="1"/>
</dbReference>
<feature type="domain" description="Histidine kinase" evidence="11">
    <location>
        <begin position="240"/>
        <end position="439"/>
    </location>
</feature>
<keyword evidence="8 13" id="KW-0418">Kinase</keyword>
<dbReference type="Pfam" id="PF02518">
    <property type="entry name" value="HATPase_c"/>
    <property type="match status" value="1"/>
</dbReference>
<keyword evidence="4" id="KW-1003">Cell membrane</keyword>
<evidence type="ECO:0000313" key="14">
    <source>
        <dbReference type="Proteomes" id="UP001143330"/>
    </source>
</evidence>
<comment type="caution">
    <text evidence="13">The sequence shown here is derived from an EMBL/GenBank/DDBJ whole genome shotgun (WGS) entry which is preliminary data.</text>
</comment>
<organism evidence="13 14">
    <name type="scientific">Ancylobacter defluvii</name>
    <dbReference type="NCBI Taxonomy" id="1282440"/>
    <lineage>
        <taxon>Bacteria</taxon>
        <taxon>Pseudomonadati</taxon>
        <taxon>Pseudomonadota</taxon>
        <taxon>Alphaproteobacteria</taxon>
        <taxon>Hyphomicrobiales</taxon>
        <taxon>Xanthobacteraceae</taxon>
        <taxon>Ancylobacter</taxon>
    </lineage>
</organism>
<dbReference type="CDD" id="cd00082">
    <property type="entry name" value="HisKA"/>
    <property type="match status" value="1"/>
</dbReference>
<dbReference type="GO" id="GO:0000155">
    <property type="term" value="F:phosphorelay sensor kinase activity"/>
    <property type="evidence" value="ECO:0007669"/>
    <property type="project" value="InterPro"/>
</dbReference>
<dbReference type="SUPFAM" id="SSF47384">
    <property type="entry name" value="Homodimeric domain of signal transducing histidine kinase"/>
    <property type="match status" value="1"/>
</dbReference>
<accession>A0A9W6K2Z4</accession>
<dbReference type="RefSeq" id="WP_213360030.1">
    <property type="nucleotide sequence ID" value="NZ_BSFM01000017.1"/>
</dbReference>
<evidence type="ECO:0000313" key="13">
    <source>
        <dbReference type="EMBL" id="GLK86033.1"/>
    </source>
</evidence>
<evidence type="ECO:0000256" key="8">
    <source>
        <dbReference type="ARBA" id="ARBA00022777"/>
    </source>
</evidence>
<keyword evidence="7" id="KW-0547">Nucleotide-binding</keyword>
<evidence type="ECO:0000256" key="3">
    <source>
        <dbReference type="ARBA" id="ARBA00012438"/>
    </source>
</evidence>
<proteinExistence type="predicted"/>
<feature type="domain" description="HAMP" evidence="12">
    <location>
        <begin position="180"/>
        <end position="232"/>
    </location>
</feature>
<evidence type="ECO:0000259" key="12">
    <source>
        <dbReference type="PROSITE" id="PS50885"/>
    </source>
</evidence>
<evidence type="ECO:0000256" key="4">
    <source>
        <dbReference type="ARBA" id="ARBA00022475"/>
    </source>
</evidence>
<evidence type="ECO:0000256" key="1">
    <source>
        <dbReference type="ARBA" id="ARBA00000085"/>
    </source>
</evidence>
<dbReference type="InterPro" id="IPR003661">
    <property type="entry name" value="HisK_dim/P_dom"/>
</dbReference>
<reference evidence="13" key="2">
    <citation type="submission" date="2023-01" db="EMBL/GenBank/DDBJ databases">
        <authorList>
            <person name="Sun Q."/>
            <person name="Evtushenko L."/>
        </authorList>
    </citation>
    <scope>NUCLEOTIDE SEQUENCE</scope>
    <source>
        <strain evidence="13">VKM B-2789</strain>
    </source>
</reference>
<dbReference type="SUPFAM" id="SSF55874">
    <property type="entry name" value="ATPase domain of HSP90 chaperone/DNA topoisomerase II/histidine kinase"/>
    <property type="match status" value="1"/>
</dbReference>
<evidence type="ECO:0000256" key="5">
    <source>
        <dbReference type="ARBA" id="ARBA00022553"/>
    </source>
</evidence>
<dbReference type="InterPro" id="IPR005467">
    <property type="entry name" value="His_kinase_dom"/>
</dbReference>
<evidence type="ECO:0000256" key="2">
    <source>
        <dbReference type="ARBA" id="ARBA00004651"/>
    </source>
</evidence>
<gene>
    <name evidence="13" type="ORF">GCM10017653_41030</name>
</gene>
<dbReference type="PANTHER" id="PTHR44936">
    <property type="entry name" value="SENSOR PROTEIN CREC"/>
    <property type="match status" value="1"/>
</dbReference>
<dbReference type="InterPro" id="IPR050980">
    <property type="entry name" value="2C_sensor_his_kinase"/>
</dbReference>
<evidence type="ECO:0000259" key="11">
    <source>
        <dbReference type="PROSITE" id="PS50109"/>
    </source>
</evidence>
<keyword evidence="10" id="KW-0472">Membrane</keyword>
<evidence type="ECO:0000256" key="6">
    <source>
        <dbReference type="ARBA" id="ARBA00022679"/>
    </source>
</evidence>
<dbReference type="InterPro" id="IPR003660">
    <property type="entry name" value="HAMP_dom"/>
</dbReference>
<dbReference type="AlphaFoldDB" id="A0A9W6K2Z4"/>
<evidence type="ECO:0000256" key="7">
    <source>
        <dbReference type="ARBA" id="ARBA00022741"/>
    </source>
</evidence>
<dbReference type="GO" id="GO:0005524">
    <property type="term" value="F:ATP binding"/>
    <property type="evidence" value="ECO:0007669"/>
    <property type="project" value="UniProtKB-KW"/>
</dbReference>
<keyword evidence="9" id="KW-0067">ATP-binding</keyword>
<name>A0A9W6K2Z4_9HYPH</name>
<dbReference type="GO" id="GO:0005886">
    <property type="term" value="C:plasma membrane"/>
    <property type="evidence" value="ECO:0007669"/>
    <property type="project" value="UniProtKB-SubCell"/>
</dbReference>
<dbReference type="PRINTS" id="PR00344">
    <property type="entry name" value="BCTRLSENSOR"/>
</dbReference>
<comment type="subcellular location">
    <subcellularLocation>
        <location evidence="2">Cell membrane</location>
        <topology evidence="2">Multi-pass membrane protein</topology>
    </subcellularLocation>
</comment>
<dbReference type="InterPro" id="IPR004358">
    <property type="entry name" value="Sig_transdc_His_kin-like_C"/>
</dbReference>
<keyword evidence="6" id="KW-0808">Transferase</keyword>
<feature type="transmembrane region" description="Helical" evidence="10">
    <location>
        <begin position="9"/>
        <end position="31"/>
    </location>
</feature>
<dbReference type="Proteomes" id="UP001143330">
    <property type="component" value="Unassembled WGS sequence"/>
</dbReference>
<feature type="transmembrane region" description="Helical" evidence="10">
    <location>
        <begin position="155"/>
        <end position="179"/>
    </location>
</feature>
<dbReference type="InterPro" id="IPR036097">
    <property type="entry name" value="HisK_dim/P_sf"/>
</dbReference>
<reference evidence="13" key="1">
    <citation type="journal article" date="2014" name="Int. J. Syst. Evol. Microbiol.">
        <title>Complete genome sequence of Corynebacterium casei LMG S-19264T (=DSM 44701T), isolated from a smear-ripened cheese.</title>
        <authorList>
            <consortium name="US DOE Joint Genome Institute (JGI-PGF)"/>
            <person name="Walter F."/>
            <person name="Albersmeier A."/>
            <person name="Kalinowski J."/>
            <person name="Ruckert C."/>
        </authorList>
    </citation>
    <scope>NUCLEOTIDE SEQUENCE</scope>
    <source>
        <strain evidence="13">VKM B-2789</strain>
    </source>
</reference>
<dbReference type="Gene3D" id="1.10.287.130">
    <property type="match status" value="1"/>
</dbReference>
<dbReference type="PROSITE" id="PS50109">
    <property type="entry name" value="HIS_KIN"/>
    <property type="match status" value="1"/>
</dbReference>
<sequence>MRLGLIARIVLIVAVALFAIQLAVLALSFGLGGGRETVGPGSPGLPLRIASLVRLIDGAPAGLRPAIIEAFSDNAQAISILPALPPDTGRSADLARIAQAIRAALALGGTPGREVVAQFDGSGDGEPGDRLRLIVQLASGDYLSLNAEDRVTVRLLGIPIGFFAGLFGLLVAIAALIAVAREMRPLIRLARDVDRIGEQFEPLALNERGAPEVRSLIRAVNAMQQRIANLVKNRSLTLGAISHDLRTYLTRLRLRVEMMPEGRHRAGAIADVEAMQAFVEDALDFAEASFAAVPPADCDLAGLLRRYRTGNGEAGRIALDLPEGPVTVAVDGKALERVCTNLVENALRYGGAAFLHVEQRAAWVVLTIDDPGPGIPAEERTRVFEPFFRLEASRSRESGGAGLGLTIVKRIVERHGGRIELGDSVRGGLCVRVELPAGGPAA</sequence>
<dbReference type="PANTHER" id="PTHR44936:SF10">
    <property type="entry name" value="SENSOR PROTEIN RSTB"/>
    <property type="match status" value="1"/>
</dbReference>
<dbReference type="SMART" id="SM00387">
    <property type="entry name" value="HATPase_c"/>
    <property type="match status" value="1"/>
</dbReference>
<dbReference type="InterPro" id="IPR003594">
    <property type="entry name" value="HATPase_dom"/>
</dbReference>
<keyword evidence="14" id="KW-1185">Reference proteome</keyword>
<keyword evidence="5" id="KW-0597">Phosphoprotein</keyword>
<keyword evidence="10" id="KW-1133">Transmembrane helix</keyword>